<feature type="region of interest" description="Disordered" evidence="2">
    <location>
        <begin position="1"/>
        <end position="25"/>
    </location>
</feature>
<gene>
    <name evidence="6" type="ORF">CBF30_06475</name>
</gene>
<dbReference type="InterPro" id="IPR023346">
    <property type="entry name" value="Lysozyme-like_dom_sf"/>
</dbReference>
<evidence type="ECO:0000313" key="6">
    <source>
        <dbReference type="EMBL" id="RSU06901.1"/>
    </source>
</evidence>
<dbReference type="RefSeq" id="WP_126823981.1">
    <property type="nucleotide sequence ID" value="NZ_JBHLWU010000002.1"/>
</dbReference>
<dbReference type="AlphaFoldDB" id="A0A430AG84"/>
<evidence type="ECO:0000259" key="5">
    <source>
        <dbReference type="Pfam" id="PF13702"/>
    </source>
</evidence>
<name>A0A430AG84_9ENTE</name>
<feature type="domain" description="CwlT-like lysozyme" evidence="5">
    <location>
        <begin position="524"/>
        <end position="677"/>
    </location>
</feature>
<dbReference type="EMBL" id="NGJZ01000002">
    <property type="protein sequence ID" value="RSU06901.1"/>
    <property type="molecule type" value="Genomic_DNA"/>
</dbReference>
<dbReference type="OrthoDB" id="1654978at2"/>
<feature type="compositionally biased region" description="Basic and acidic residues" evidence="2">
    <location>
        <begin position="1"/>
        <end position="21"/>
    </location>
</feature>
<evidence type="ECO:0000256" key="3">
    <source>
        <dbReference type="SAM" id="Phobius"/>
    </source>
</evidence>
<dbReference type="CDD" id="cd12797">
    <property type="entry name" value="M23_peptidase"/>
    <property type="match status" value="1"/>
</dbReference>
<proteinExistence type="predicted"/>
<evidence type="ECO:0000256" key="2">
    <source>
        <dbReference type="SAM" id="MobiDB-lite"/>
    </source>
</evidence>
<organism evidence="6 7">
    <name type="scientific">Vagococcus entomophilus</name>
    <dbReference type="NCBI Taxonomy" id="1160095"/>
    <lineage>
        <taxon>Bacteria</taxon>
        <taxon>Bacillati</taxon>
        <taxon>Bacillota</taxon>
        <taxon>Bacilli</taxon>
        <taxon>Lactobacillales</taxon>
        <taxon>Enterococcaceae</taxon>
        <taxon>Vagococcus</taxon>
    </lineage>
</organism>
<dbReference type="InterPro" id="IPR038765">
    <property type="entry name" value="Papain-like_cys_pep_sf"/>
</dbReference>
<dbReference type="Gene3D" id="3.90.1720.10">
    <property type="entry name" value="endopeptidase domain like (from Nostoc punctiforme)"/>
    <property type="match status" value="1"/>
</dbReference>
<dbReference type="GO" id="GO:0009986">
    <property type="term" value="C:cell surface"/>
    <property type="evidence" value="ECO:0007669"/>
    <property type="project" value="UniProtKB-SubCell"/>
</dbReference>
<dbReference type="InterPro" id="IPR007921">
    <property type="entry name" value="CHAP_dom"/>
</dbReference>
<keyword evidence="3" id="KW-0472">Membrane</keyword>
<keyword evidence="7" id="KW-1185">Reference proteome</keyword>
<keyword evidence="3" id="KW-0812">Transmembrane</keyword>
<comment type="subcellular location">
    <subcellularLocation>
        <location evidence="1">Cell surface</location>
    </subcellularLocation>
</comment>
<evidence type="ECO:0000259" key="4">
    <source>
        <dbReference type="Pfam" id="PF05257"/>
    </source>
</evidence>
<evidence type="ECO:0000256" key="1">
    <source>
        <dbReference type="ARBA" id="ARBA00004241"/>
    </source>
</evidence>
<dbReference type="CDD" id="cd16891">
    <property type="entry name" value="CwlT-like"/>
    <property type="match status" value="1"/>
</dbReference>
<dbReference type="Pfam" id="PF05257">
    <property type="entry name" value="CHAP"/>
    <property type="match status" value="1"/>
</dbReference>
<accession>A0A430AG84</accession>
<dbReference type="Gene3D" id="2.70.70.10">
    <property type="entry name" value="Glucose Permease (Domain IIA)"/>
    <property type="match status" value="1"/>
</dbReference>
<evidence type="ECO:0000313" key="7">
    <source>
        <dbReference type="Proteomes" id="UP000288669"/>
    </source>
</evidence>
<dbReference type="SUPFAM" id="SSF51261">
    <property type="entry name" value="Duplicated hybrid motif"/>
    <property type="match status" value="1"/>
</dbReference>
<dbReference type="SUPFAM" id="SSF53955">
    <property type="entry name" value="Lysozyme-like"/>
    <property type="match status" value="1"/>
</dbReference>
<protein>
    <submittedName>
        <fullName evidence="6">Uncharacterized protein</fullName>
    </submittedName>
</protein>
<feature type="domain" description="Peptidase C51" evidence="4">
    <location>
        <begin position="707"/>
        <end position="798"/>
    </location>
</feature>
<dbReference type="Pfam" id="PF13702">
    <property type="entry name" value="Lysozyme_like"/>
    <property type="match status" value="1"/>
</dbReference>
<dbReference type="InterPro" id="IPR047194">
    <property type="entry name" value="CwlT-like_lysozyme"/>
</dbReference>
<dbReference type="SUPFAM" id="SSF54001">
    <property type="entry name" value="Cysteine proteinases"/>
    <property type="match status" value="1"/>
</dbReference>
<feature type="transmembrane region" description="Helical" evidence="3">
    <location>
        <begin position="167"/>
        <end position="191"/>
    </location>
</feature>
<keyword evidence="3" id="KW-1133">Transmembrane helix</keyword>
<comment type="caution">
    <text evidence="6">The sequence shown here is derived from an EMBL/GenBank/DDBJ whole genome shotgun (WGS) entry which is preliminary data.</text>
</comment>
<feature type="transmembrane region" description="Helical" evidence="3">
    <location>
        <begin position="142"/>
        <end position="161"/>
    </location>
</feature>
<dbReference type="InterPro" id="IPR011055">
    <property type="entry name" value="Dup_hybrid_motif"/>
</dbReference>
<dbReference type="Proteomes" id="UP000288669">
    <property type="component" value="Unassembled WGS sequence"/>
</dbReference>
<reference evidence="6 7" key="1">
    <citation type="submission" date="2017-05" db="EMBL/GenBank/DDBJ databases">
        <title>Vagococcus spp. assemblies.</title>
        <authorList>
            <person name="Gulvik C.A."/>
        </authorList>
    </citation>
    <scope>NUCLEOTIDE SEQUENCE [LARGE SCALE GENOMIC DNA]</scope>
    <source>
        <strain evidence="6 7">DSM 24756</strain>
    </source>
</reference>
<sequence length="826" mass="92556">MENEKHRQENPKEIEAAKKSGENVLGSSVKMTKKVFMNKHQRLNKKPSIGYKGYSGKPKSLLKKKPLSIVQEKNPAQLIGGAKKSGQKQDLSNKVESLKRVVDNKAAEKVASLNPKTKKAVYAKKMLEMVINTIGRDANGSLNLIGLILSIVIIFSIVLATAPLLPIIVILAAIIAIFLAIWSFLVGLFTIKTENMALEEAYRLVTYMDAETNQNIHNLYQKYSLDQNVDQVKFTVNGFAANAEDFLYSTDGDKFLYYLNAKYEDYDIDNKVDKNNYFNVTTVRQEMQALHKEGFHYTDDGIKTEKVKETTTVYDPDTGKEETKEQIVEKKVATINVSITSLTQVVDEHPSIMTVDQRDKFFPIQDLPQFVNKIALGNPLGKNKYATVTEKYGYRGRNTDSWDNYVRIRATKGDPVYATAKEEVDEISGGTVENFGPQKLKVIYKNLTNIKVREGQNLNEGDLIGYTAINGIDMSIKENRTLHKDPNLYPSAYMDRLSYQFPGNDGTLLPGGGLTGDLIDPPASVSKWRDLAQKYCDQNNISKYVNLVLAIIWEESGGDSQKNPDIMQSSESAGHKITNPEESIQAGTKLLASLIKQGKDDQVLDIAVLQAYNYGSGFLDWLKEKNFKYSFETGKNYAAEKAKSKTIAYANPIAEKMGYSWRYAYGNMFYVKLVTQHITQETGELVNIAKKEVGMSNGSKYWEWFGYNGRIEWCQIFVSWVANQAGYDADGLILKTASCITEVDYLKKNARYKEAVSGYIPKSGDLIFFDWSGTRTGKDHVGIVEYSDGKTVQTIEGNSSDMVKRNTYNINDINISGYGNMSGGEG</sequence>
<dbReference type="Gene3D" id="1.10.530.10">
    <property type="match status" value="1"/>
</dbReference>